<keyword evidence="1" id="KW-0472">Membrane</keyword>
<keyword evidence="3" id="KW-1185">Reference proteome</keyword>
<organism evidence="2 3">
    <name type="scientific">Diplocarpon rosae</name>
    <dbReference type="NCBI Taxonomy" id="946125"/>
    <lineage>
        <taxon>Eukaryota</taxon>
        <taxon>Fungi</taxon>
        <taxon>Dikarya</taxon>
        <taxon>Ascomycota</taxon>
        <taxon>Pezizomycotina</taxon>
        <taxon>Leotiomycetes</taxon>
        <taxon>Helotiales</taxon>
        <taxon>Drepanopezizaceae</taxon>
        <taxon>Diplocarpon</taxon>
    </lineage>
</organism>
<comment type="caution">
    <text evidence="2">The sequence shown here is derived from an EMBL/GenBank/DDBJ whole genome shotgun (WGS) entry which is preliminary data.</text>
</comment>
<dbReference type="EMBL" id="JAUBYV010000001">
    <property type="protein sequence ID" value="KAK2630310.1"/>
    <property type="molecule type" value="Genomic_DNA"/>
</dbReference>
<keyword evidence="1" id="KW-1133">Transmembrane helix</keyword>
<keyword evidence="1" id="KW-0812">Transmembrane</keyword>
<accession>A0AAD9T6L4</accession>
<gene>
    <name evidence="2" type="ORF">QTJ16_001130</name>
</gene>
<evidence type="ECO:0000256" key="1">
    <source>
        <dbReference type="SAM" id="Phobius"/>
    </source>
</evidence>
<dbReference type="Proteomes" id="UP001285354">
    <property type="component" value="Unassembled WGS sequence"/>
</dbReference>
<protein>
    <submittedName>
        <fullName evidence="2">Uncharacterized protein</fullName>
    </submittedName>
</protein>
<evidence type="ECO:0000313" key="2">
    <source>
        <dbReference type="EMBL" id="KAK2630310.1"/>
    </source>
</evidence>
<feature type="transmembrane region" description="Helical" evidence="1">
    <location>
        <begin position="107"/>
        <end position="129"/>
    </location>
</feature>
<feature type="transmembrane region" description="Helical" evidence="1">
    <location>
        <begin position="135"/>
        <end position="159"/>
    </location>
</feature>
<sequence length="324" mass="36495">MSAFSRGLRLRNQCTFNASQAVRFSPLKGCQQSQYFSSSNFLRAAKKARTSQPTIKTVLPKDKPSFTPVKASTAASPAVYRTYASTLAQKSRPTLLYEAPSHTKYMIACYGTAGFCFVYSVSCFWTNYIHVPPGISAWVPYAFAGVSFLMAALGGWLVLGPSRLVKSITAVPRGFKKAQGSLAKRASAPELQIEIELKKMLPVPFFPAKKICVTPQEVTIPYRFVAHDKRTSILEARELSRQQALEKQKLEEYYREHFLTFPIRRLGRAISKASFGMFTAMKKVWTREGMMMVEIRDQRYKVDITSGWALDRGKALDRLVKIKP</sequence>
<name>A0AAD9T6L4_9HELO</name>
<evidence type="ECO:0000313" key="3">
    <source>
        <dbReference type="Proteomes" id="UP001285354"/>
    </source>
</evidence>
<dbReference type="AlphaFoldDB" id="A0AAD9T6L4"/>
<reference evidence="2" key="1">
    <citation type="submission" date="2023-06" db="EMBL/GenBank/DDBJ databases">
        <title>Draft genome of Marssonina rosae.</title>
        <authorList>
            <person name="Cheng Q."/>
        </authorList>
    </citation>
    <scope>NUCLEOTIDE SEQUENCE</scope>
    <source>
        <strain evidence="2">R4</strain>
    </source>
</reference>
<proteinExistence type="predicted"/>